<dbReference type="SMART" id="SM00849">
    <property type="entry name" value="Lactamase_B"/>
    <property type="match status" value="1"/>
</dbReference>
<dbReference type="Proteomes" id="UP000324351">
    <property type="component" value="Unassembled WGS sequence"/>
</dbReference>
<dbReference type="PANTHER" id="PTHR43546">
    <property type="entry name" value="UPF0173 METAL-DEPENDENT HYDROLASE MJ1163-RELATED"/>
    <property type="match status" value="1"/>
</dbReference>
<evidence type="ECO:0000313" key="2">
    <source>
        <dbReference type="EMBL" id="KAA1428356.1"/>
    </source>
</evidence>
<keyword evidence="2" id="KW-0378">Hydrolase</keyword>
<keyword evidence="3" id="KW-1185">Reference proteome</keyword>
<dbReference type="GO" id="GO:0016787">
    <property type="term" value="F:hydrolase activity"/>
    <property type="evidence" value="ECO:0007669"/>
    <property type="project" value="UniProtKB-KW"/>
</dbReference>
<dbReference type="AlphaFoldDB" id="A0A5B1M6Y1"/>
<dbReference type="Pfam" id="PF13483">
    <property type="entry name" value="Lactamase_B_3"/>
    <property type="match status" value="1"/>
</dbReference>
<dbReference type="EMBL" id="VUJW01000002">
    <property type="protein sequence ID" value="KAA1428356.1"/>
    <property type="molecule type" value="Genomic_DNA"/>
</dbReference>
<dbReference type="InterPro" id="IPR001279">
    <property type="entry name" value="Metallo-B-lactamas"/>
</dbReference>
<dbReference type="PANTHER" id="PTHR43546:SF3">
    <property type="entry name" value="UPF0173 METAL-DEPENDENT HYDROLASE MJ1163"/>
    <property type="match status" value="1"/>
</dbReference>
<dbReference type="SUPFAM" id="SSF56281">
    <property type="entry name" value="Metallo-hydrolase/oxidoreductase"/>
    <property type="match status" value="1"/>
</dbReference>
<reference evidence="2 3" key="1">
    <citation type="submission" date="2019-09" db="EMBL/GenBank/DDBJ databases">
        <title>Nocardioides panacisoli sp. nov., isolated from the soil of a ginseng field.</title>
        <authorList>
            <person name="Cho C."/>
        </authorList>
    </citation>
    <scope>NUCLEOTIDE SEQUENCE [LARGE SCALE GENOMIC DNA]</scope>
    <source>
        <strain evidence="2 3">BN140041</strain>
    </source>
</reference>
<name>A0A5B1M6Y1_9ACTN</name>
<reference evidence="2 3" key="2">
    <citation type="submission" date="2019-09" db="EMBL/GenBank/DDBJ databases">
        <authorList>
            <person name="Jin C."/>
        </authorList>
    </citation>
    <scope>NUCLEOTIDE SEQUENCE [LARGE SCALE GENOMIC DNA]</scope>
    <source>
        <strain evidence="2 3">BN140041</strain>
    </source>
</reference>
<accession>A0A5B1M6Y1</accession>
<organism evidence="2 3">
    <name type="scientific">Nocardioides antri</name>
    <dbReference type="NCBI Taxonomy" id="2607659"/>
    <lineage>
        <taxon>Bacteria</taxon>
        <taxon>Bacillati</taxon>
        <taxon>Actinomycetota</taxon>
        <taxon>Actinomycetes</taxon>
        <taxon>Propionibacteriales</taxon>
        <taxon>Nocardioidaceae</taxon>
        <taxon>Nocardioides</taxon>
    </lineage>
</organism>
<feature type="domain" description="Metallo-beta-lactamase" evidence="1">
    <location>
        <begin position="7"/>
        <end position="191"/>
    </location>
</feature>
<dbReference type="InterPro" id="IPR036866">
    <property type="entry name" value="RibonucZ/Hydroxyglut_hydro"/>
</dbReference>
<dbReference type="Gene3D" id="3.60.15.10">
    <property type="entry name" value="Ribonuclease Z/Hydroxyacylglutathione hydrolase-like"/>
    <property type="match status" value="1"/>
</dbReference>
<protein>
    <submittedName>
        <fullName evidence="2">MBL fold metallo-hydrolase</fullName>
    </submittedName>
</protein>
<sequence length="212" mass="22610">MRLTKLGHSCVRIEHDGTVLVLDPGVFTDAGAVDGADAVLITHEHPDHYHPDHLRRTTAPIYTITAVAAQVSDGAPDLTERVTVVRPGEEFTVGTVPVTAVGELHAVIHDELPRFDNTGYLLGLGDTTVFHPGDALTVPDQDVDVLLAPVCAPWMKVSEGIDFARLVGAPRNVAIHDRTYSEAGLGIADGHYGRFLGAAGLEYVRLPDGADL</sequence>
<dbReference type="InterPro" id="IPR050114">
    <property type="entry name" value="UPF0173_UPF0282_UlaG_hydrolase"/>
</dbReference>
<gene>
    <name evidence="2" type="ORF">F0U47_05355</name>
</gene>
<comment type="caution">
    <text evidence="2">The sequence shown here is derived from an EMBL/GenBank/DDBJ whole genome shotgun (WGS) entry which is preliminary data.</text>
</comment>
<evidence type="ECO:0000259" key="1">
    <source>
        <dbReference type="SMART" id="SM00849"/>
    </source>
</evidence>
<proteinExistence type="predicted"/>
<dbReference type="RefSeq" id="WP_149749293.1">
    <property type="nucleotide sequence ID" value="NZ_VUJW01000002.1"/>
</dbReference>
<evidence type="ECO:0000313" key="3">
    <source>
        <dbReference type="Proteomes" id="UP000324351"/>
    </source>
</evidence>